<gene>
    <name evidence="1" type="ORF">SAMN05443636_0335</name>
</gene>
<organism evidence="1 2">
    <name type="scientific">Halobaculum gomorrense</name>
    <dbReference type="NCBI Taxonomy" id="43928"/>
    <lineage>
        <taxon>Archaea</taxon>
        <taxon>Methanobacteriati</taxon>
        <taxon>Methanobacteriota</taxon>
        <taxon>Stenosarchaea group</taxon>
        <taxon>Halobacteria</taxon>
        <taxon>Halobacteriales</taxon>
        <taxon>Haloferacaceae</taxon>
        <taxon>Halobaculum</taxon>
    </lineage>
</organism>
<evidence type="ECO:0000313" key="1">
    <source>
        <dbReference type="EMBL" id="SHG46319.1"/>
    </source>
</evidence>
<accession>A0A1M5K1E3</accession>
<dbReference type="Proteomes" id="UP000184357">
    <property type="component" value="Unassembled WGS sequence"/>
</dbReference>
<reference evidence="1 2" key="1">
    <citation type="submission" date="2016-11" db="EMBL/GenBank/DDBJ databases">
        <authorList>
            <person name="Jaros S."/>
            <person name="Januszkiewicz K."/>
            <person name="Wedrychowicz H."/>
        </authorList>
    </citation>
    <scope>NUCLEOTIDE SEQUENCE [LARGE SCALE GENOMIC DNA]</scope>
    <source>
        <strain evidence="1 2">DSM 9297</strain>
    </source>
</reference>
<proteinExistence type="predicted"/>
<dbReference type="EMBL" id="FQWV01000001">
    <property type="protein sequence ID" value="SHG46319.1"/>
    <property type="molecule type" value="Genomic_DNA"/>
</dbReference>
<protein>
    <submittedName>
        <fullName evidence="1">Uncharacterized protein</fullName>
    </submittedName>
</protein>
<keyword evidence="2" id="KW-1185">Reference proteome</keyword>
<dbReference type="RefSeq" id="WP_200778342.1">
    <property type="nucleotide sequence ID" value="NZ_FQWV01000001.1"/>
</dbReference>
<evidence type="ECO:0000313" key="2">
    <source>
        <dbReference type="Proteomes" id="UP000184357"/>
    </source>
</evidence>
<dbReference type="AlphaFoldDB" id="A0A1M5K1E3"/>
<dbReference type="OrthoDB" id="231816at2157"/>
<sequence length="58" mass="6686">MTRTDVDTTDRPVSLSSRAYRITLDDGRETFDALEICDEQRPEAYLMSDTVRSLDAMR</sequence>
<name>A0A1M5K1E3_9EURY</name>